<dbReference type="SUPFAM" id="SSF50475">
    <property type="entry name" value="FMN-binding split barrel"/>
    <property type="match status" value="1"/>
</dbReference>
<dbReference type="InterPro" id="IPR019595">
    <property type="entry name" value="DUF2470"/>
</dbReference>
<dbReference type="AlphaFoldDB" id="A0A1H8T2L7"/>
<proteinExistence type="predicted"/>
<evidence type="ECO:0000313" key="3">
    <source>
        <dbReference type="Proteomes" id="UP000198960"/>
    </source>
</evidence>
<dbReference type="RefSeq" id="WP_091942628.1">
    <property type="nucleotide sequence ID" value="NZ_FOEE01000005.1"/>
</dbReference>
<feature type="domain" description="DUF2470" evidence="1">
    <location>
        <begin position="174"/>
        <end position="246"/>
    </location>
</feature>
<evidence type="ECO:0000259" key="1">
    <source>
        <dbReference type="Pfam" id="PF10615"/>
    </source>
</evidence>
<dbReference type="STRING" id="673521.SAMN05660991_01999"/>
<keyword evidence="3" id="KW-1185">Reference proteome</keyword>
<evidence type="ECO:0000313" key="2">
    <source>
        <dbReference type="EMBL" id="SEO84798.1"/>
    </source>
</evidence>
<dbReference type="InterPro" id="IPR037119">
    <property type="entry name" value="Haem_oxidase_HugZ-like_sf"/>
</dbReference>
<dbReference type="OrthoDB" id="3381348at2"/>
<name>A0A1H8T2L7_9ACTN</name>
<reference evidence="3" key="1">
    <citation type="submission" date="2016-10" db="EMBL/GenBank/DDBJ databases">
        <authorList>
            <person name="Varghese N."/>
            <person name="Submissions S."/>
        </authorList>
    </citation>
    <scope>NUCLEOTIDE SEQUENCE [LARGE SCALE GENOMIC DNA]</scope>
    <source>
        <strain evidence="3">DSM 45413</strain>
    </source>
</reference>
<dbReference type="Proteomes" id="UP000198960">
    <property type="component" value="Unassembled WGS sequence"/>
</dbReference>
<sequence>MTAFPGRGPAALDHSAAPAERARTVAARAGAALCIAGREPARPLAHATTVAGQVLLLVPAGGEAVATVEASPGADVSALLMVSDRAPVPLRDPVRGQVWLSGWLTPVADRDLRAAALEFADVRPAGDLLDVGGATTLLRLDLAEIVLREGERCTEVGPADYVAARPDPLLEVETRMLTHVDRCHPEVLEGLARLLPADTVGADDVVRPLALDRFGYRLRIERPGGHTDARVAFPRPLTCAGQLHAATQHLLARA</sequence>
<accession>A0A1H8T2L7</accession>
<organism evidence="2 3">
    <name type="scientific">Trujillonella endophytica</name>
    <dbReference type="NCBI Taxonomy" id="673521"/>
    <lineage>
        <taxon>Bacteria</taxon>
        <taxon>Bacillati</taxon>
        <taxon>Actinomycetota</taxon>
        <taxon>Actinomycetes</taxon>
        <taxon>Geodermatophilales</taxon>
        <taxon>Geodermatophilaceae</taxon>
        <taxon>Trujillonella</taxon>
    </lineage>
</organism>
<gene>
    <name evidence="2" type="ORF">SAMN05660991_01999</name>
</gene>
<dbReference type="Gene3D" id="3.20.180.10">
    <property type="entry name" value="PNP-oxidase-like"/>
    <property type="match status" value="1"/>
</dbReference>
<dbReference type="EMBL" id="FOEE01000005">
    <property type="protein sequence ID" value="SEO84798.1"/>
    <property type="molecule type" value="Genomic_DNA"/>
</dbReference>
<protein>
    <recommendedName>
        <fullName evidence="1">DUF2470 domain-containing protein</fullName>
    </recommendedName>
</protein>
<dbReference type="Pfam" id="PF10615">
    <property type="entry name" value="DUF2470"/>
    <property type="match status" value="1"/>
</dbReference>